<evidence type="ECO:0000313" key="1">
    <source>
        <dbReference type="EMBL" id="KAF0292092.1"/>
    </source>
</evidence>
<name>A0A6A4VMZ8_AMPAM</name>
<dbReference type="PRINTS" id="PR02051">
    <property type="entry name" value="PROTEINF175"/>
</dbReference>
<dbReference type="OrthoDB" id="6358435at2759"/>
<gene>
    <name evidence="1" type="primary">ABRAXAS1_0</name>
    <name evidence="1" type="ORF">FJT64_009854</name>
</gene>
<keyword evidence="2" id="KW-1185">Reference proteome</keyword>
<comment type="caution">
    <text evidence="1">The sequence shown here is derived from an EMBL/GenBank/DDBJ whole genome shotgun (WGS) entry which is preliminary data.</text>
</comment>
<protein>
    <submittedName>
        <fullName evidence="1">BRCA1-A complex subunit Abraxas 1</fullName>
    </submittedName>
</protein>
<reference evidence="1 2" key="1">
    <citation type="submission" date="2019-07" db="EMBL/GenBank/DDBJ databases">
        <title>Draft genome assembly of a fouling barnacle, Amphibalanus amphitrite (Darwin, 1854): The first reference genome for Thecostraca.</title>
        <authorList>
            <person name="Kim W."/>
        </authorList>
    </citation>
    <scope>NUCLEOTIDE SEQUENCE [LARGE SCALE GENOMIC DNA]</scope>
    <source>
        <strain evidence="1">SNU_AA5</strain>
        <tissue evidence="1">Soma without cirri and trophi</tissue>
    </source>
</reference>
<dbReference type="InterPro" id="IPR023238">
    <property type="entry name" value="FAM175"/>
</dbReference>
<proteinExistence type="predicted"/>
<dbReference type="PANTHER" id="PTHR31728:SF5">
    <property type="entry name" value="OS07G0540200 PROTEIN"/>
    <property type="match status" value="1"/>
</dbReference>
<sequence length="257" mass="28200">MTSDTFHDTVVVMTGTLLSSLLADNLQPGSDKEGFLLGKTVVQTVQVNNDVQSDIPLEQTRIVLSDFLSCGRTGEFYSNTGRLDNEKLTSLFDDPDLVVGWYRYRRACPCCPSLRERAVHAELCHRRRKATQKTGFVFLLMTDNVVEKVLRHEQEAFVLRDRVLAPVRLEVANLGAPGGGRYRTTPFGQLGPLLPGAAGPTGDSGALSAALAVQSSAAEQLRALAGRLERSERDTAAAYREVEELKLRLADRRVAGR</sequence>
<dbReference type="Pfam" id="PF21125">
    <property type="entry name" value="MPN_2A_DUB_like"/>
    <property type="match status" value="1"/>
</dbReference>
<organism evidence="1 2">
    <name type="scientific">Amphibalanus amphitrite</name>
    <name type="common">Striped barnacle</name>
    <name type="synonym">Balanus amphitrite</name>
    <dbReference type="NCBI Taxonomy" id="1232801"/>
    <lineage>
        <taxon>Eukaryota</taxon>
        <taxon>Metazoa</taxon>
        <taxon>Ecdysozoa</taxon>
        <taxon>Arthropoda</taxon>
        <taxon>Crustacea</taxon>
        <taxon>Multicrustacea</taxon>
        <taxon>Cirripedia</taxon>
        <taxon>Thoracica</taxon>
        <taxon>Thoracicalcarea</taxon>
        <taxon>Balanomorpha</taxon>
        <taxon>Balanoidea</taxon>
        <taxon>Balanidae</taxon>
        <taxon>Amphibalaninae</taxon>
        <taxon>Amphibalanus</taxon>
    </lineage>
</organism>
<dbReference type="EMBL" id="VIIS01001838">
    <property type="protein sequence ID" value="KAF0292092.1"/>
    <property type="molecule type" value="Genomic_DNA"/>
</dbReference>
<dbReference type="PANTHER" id="PTHR31728">
    <property type="entry name" value="ABRAXAS FAMILY MEMBER"/>
    <property type="match status" value="1"/>
</dbReference>
<evidence type="ECO:0000313" key="2">
    <source>
        <dbReference type="Proteomes" id="UP000440578"/>
    </source>
</evidence>
<accession>A0A6A4VMZ8</accession>
<dbReference type="GO" id="GO:0031593">
    <property type="term" value="F:polyubiquitin modification-dependent protein binding"/>
    <property type="evidence" value="ECO:0007669"/>
    <property type="project" value="TreeGrafter"/>
</dbReference>
<dbReference type="GO" id="GO:0005634">
    <property type="term" value="C:nucleus"/>
    <property type="evidence" value="ECO:0007669"/>
    <property type="project" value="TreeGrafter"/>
</dbReference>
<dbReference type="Proteomes" id="UP000440578">
    <property type="component" value="Unassembled WGS sequence"/>
</dbReference>
<dbReference type="AlphaFoldDB" id="A0A6A4VMZ8"/>